<dbReference type="Pfam" id="PF10193">
    <property type="entry name" value="Telomere_reg-2"/>
    <property type="match status" value="1"/>
</dbReference>
<dbReference type="GO" id="GO:0051083">
    <property type="term" value="P:'de novo' cotranslational protein folding"/>
    <property type="evidence" value="ECO:0007669"/>
    <property type="project" value="TreeGrafter"/>
</dbReference>
<dbReference type="InParanoid" id="A0A4Q1BRN3"/>
<dbReference type="InterPro" id="IPR038528">
    <property type="entry name" value="TEL2_C_sf"/>
</dbReference>
<name>A0A4Q1BRN3_TREME</name>
<evidence type="ECO:0000259" key="3">
    <source>
        <dbReference type="Pfam" id="PF10193"/>
    </source>
</evidence>
<organism evidence="4 5">
    <name type="scientific">Tremella mesenterica</name>
    <name type="common">Jelly fungus</name>
    <dbReference type="NCBI Taxonomy" id="5217"/>
    <lineage>
        <taxon>Eukaryota</taxon>
        <taxon>Fungi</taxon>
        <taxon>Dikarya</taxon>
        <taxon>Basidiomycota</taxon>
        <taxon>Agaricomycotina</taxon>
        <taxon>Tremellomycetes</taxon>
        <taxon>Tremellales</taxon>
        <taxon>Tremellaceae</taxon>
        <taxon>Tremella</taxon>
    </lineage>
</organism>
<dbReference type="Proteomes" id="UP000289152">
    <property type="component" value="Unassembled WGS sequence"/>
</dbReference>
<dbReference type="AlphaFoldDB" id="A0A4Q1BRN3"/>
<dbReference type="InterPro" id="IPR051970">
    <property type="entry name" value="TEL2_Regulation"/>
</dbReference>
<sequence length="1043" mass="115137">MTSDHLTALRHLRDTLQSPIPDVDSFSFLLSSTLQSLHLHSTSVPSSTPEPSVLKAIQRFLPSVQQLLLTNAVPTFLHALDEGHRALLDILFCPAKSPSFSQLHVARRIAFISYLTLSSMLLSKSDRPSLPTLSRQYLLETLRKLSGAHGIDQLYWAVWGGQLGEKEDDISRQLQWEDTVKAIVGLPAKVANAVGRWKAEGWEGDVPIELIPRSYFHKLAVSLESIIYETSQSQRDPSPFRAVFEKLSSVGLISTSPSVTTSPTPSILGSMMPPLLSHLRPPTSSPLPPYPSTRWPSLLLGLPTSSLSNLVESLLQHLTFHLHEAAELEPDRPDERIARAVEVLTLIIGPPEVGGEAWEAVARTIVNKKITVKPMNDRECARIRICVSWMGQAGEKGCKTLLDKVIDAWTDAKYVKFSLYSQQFYLTYIVLLAISLFPPFHPHIISLSHRPQFILSLQAYLGHPDPKVRRLGMLVAEILSERTMEDDMWDGEGNGKEECRWLRRAVGVKDGQVEISDDPTGKAWLLGWKDLPVSEESSQSPTLLEPTPPRSSAPAKQAREKGRAVPTKKIIMLDPDQEADPLSGYTLPSPSSSRSSSPTPEFLEEVAADPSLAIGKVGEKKVTRPVYAQQLVLLLKEREKPDMVEMGLKWGEQLVRAKRSFGTELADNAEPLVAMTVALSHSYNIEGFEEKRQGLLNSLVVCAPKQAAPYLIELYFTGQYALQQRSIILTALAMGARELSGMSIPLPPSTKKIDFPSKILPPNLHRKYISPSDIPQTITYDPLDEAISGVRDLVLSKSAQEGEKTIPSLAREKRLRVGSTRLTKVAPIGSLQETQMMKPNTPKPIVEFKDVAGEYFVMPLINRFWDYYTDSQIRESRAISSGSRYRSAGTGLILSSMALEKFLMTLALLIHSARHSPTFLAVLCPEALELALTIGARSPTLHDGMEEEEEGREAQVVGAALELVLVSLDHAFELDGGRTLVYDKSEMVLALGEWANGVFEACSKGERMGGEGGLREGKLRATAAGVVVKISDIGQKWSFLGIR</sequence>
<evidence type="ECO:0000256" key="2">
    <source>
        <dbReference type="SAM" id="MobiDB-lite"/>
    </source>
</evidence>
<reference evidence="4 5" key="1">
    <citation type="submission" date="2016-06" db="EMBL/GenBank/DDBJ databases">
        <title>Evolution of pathogenesis and genome organization in the Tremellales.</title>
        <authorList>
            <person name="Cuomo C."/>
            <person name="Litvintseva A."/>
            <person name="Heitman J."/>
            <person name="Chen Y."/>
            <person name="Sun S."/>
            <person name="Springer D."/>
            <person name="Dromer F."/>
            <person name="Young S."/>
            <person name="Zeng Q."/>
            <person name="Chapman S."/>
            <person name="Gujja S."/>
            <person name="Saif S."/>
            <person name="Birren B."/>
        </authorList>
    </citation>
    <scope>NUCLEOTIDE SEQUENCE [LARGE SCALE GENOMIC DNA]</scope>
    <source>
        <strain evidence="4 5">ATCC 28783</strain>
    </source>
</reference>
<dbReference type="GO" id="GO:0051879">
    <property type="term" value="F:Hsp90 protein binding"/>
    <property type="evidence" value="ECO:0007669"/>
    <property type="project" value="TreeGrafter"/>
</dbReference>
<accession>A0A4Q1BRN3</accession>
<dbReference type="VEuPathDB" id="FungiDB:TREMEDRAFT_72661"/>
<gene>
    <name evidence="4" type="ORF">M231_02204</name>
</gene>
<comment type="similarity">
    <text evidence="1">Belongs to the TEL2 family.</text>
</comment>
<dbReference type="PANTHER" id="PTHR15830">
    <property type="entry name" value="TELOMERE LENGTH REGULATION PROTEIN TEL2 FAMILY MEMBER"/>
    <property type="match status" value="1"/>
</dbReference>
<evidence type="ECO:0000256" key="1">
    <source>
        <dbReference type="ARBA" id="ARBA00006133"/>
    </source>
</evidence>
<comment type="caution">
    <text evidence="4">The sequence shown here is derived from an EMBL/GenBank/DDBJ whole genome shotgun (WGS) entry which is preliminary data.</text>
</comment>
<evidence type="ECO:0000313" key="4">
    <source>
        <dbReference type="EMBL" id="RXK40552.1"/>
    </source>
</evidence>
<dbReference type="EMBL" id="SDIL01000017">
    <property type="protein sequence ID" value="RXK40552.1"/>
    <property type="molecule type" value="Genomic_DNA"/>
</dbReference>
<proteinExistence type="inferred from homology"/>
<dbReference type="OrthoDB" id="10254187at2759"/>
<dbReference type="InterPro" id="IPR019337">
    <property type="entry name" value="Telomere_length_regulation_dom"/>
</dbReference>
<dbReference type="PANTHER" id="PTHR15830:SF10">
    <property type="entry name" value="TELOMERE LENGTH REGULATION PROTEIN TEL2 HOMOLOG"/>
    <property type="match status" value="1"/>
</dbReference>
<feature type="domain" description="Telomere length regulation protein conserved" evidence="3">
    <location>
        <begin position="625"/>
        <end position="736"/>
    </location>
</feature>
<feature type="region of interest" description="Disordered" evidence="2">
    <location>
        <begin position="536"/>
        <end position="601"/>
    </location>
</feature>
<dbReference type="Gene3D" id="1.25.40.720">
    <property type="entry name" value="Telomere length regulation protein 2, C-terminal domain"/>
    <property type="match status" value="1"/>
</dbReference>
<dbReference type="GO" id="GO:0005829">
    <property type="term" value="C:cytosol"/>
    <property type="evidence" value="ECO:0007669"/>
    <property type="project" value="TreeGrafter"/>
</dbReference>
<feature type="compositionally biased region" description="Low complexity" evidence="2">
    <location>
        <begin position="588"/>
        <end position="600"/>
    </location>
</feature>
<evidence type="ECO:0000313" key="5">
    <source>
        <dbReference type="Proteomes" id="UP000289152"/>
    </source>
</evidence>
<dbReference type="STRING" id="5217.A0A4Q1BRN3"/>
<keyword evidence="5" id="KW-1185">Reference proteome</keyword>
<dbReference type="GO" id="GO:0042162">
    <property type="term" value="F:telomeric DNA binding"/>
    <property type="evidence" value="ECO:0007669"/>
    <property type="project" value="TreeGrafter"/>
</dbReference>
<protein>
    <recommendedName>
        <fullName evidence="3">Telomere length regulation protein conserved domain-containing protein</fullName>
    </recommendedName>
</protein>